<accession>A0AAN7Y074</accession>
<dbReference type="Proteomes" id="UP001346869">
    <property type="component" value="Unassembled WGS sequence"/>
</dbReference>
<reference evidence="1 2" key="1">
    <citation type="journal article" date="2023" name="Genes (Basel)">
        <title>Chromosome-Level Genome Assembly and Circadian Gene Repertoire of the Patagonia Blennie Eleginops maclovinus-The Closest Ancestral Proxy of Antarctic Cryonotothenioids.</title>
        <authorList>
            <person name="Cheng C.C."/>
            <person name="Rivera-Colon A.G."/>
            <person name="Minhas B.F."/>
            <person name="Wilson L."/>
            <person name="Rayamajhi N."/>
            <person name="Vargas-Chacoff L."/>
            <person name="Catchen J.M."/>
        </authorList>
    </citation>
    <scope>NUCLEOTIDE SEQUENCE [LARGE SCALE GENOMIC DNA]</scope>
    <source>
        <strain evidence="1">JMC-PN-2008</strain>
    </source>
</reference>
<sequence length="75" mass="7923">MKHFCRSEVPFLKQLGGGVGPGGERQGVPFEAETPSEAILSTSVCTTLTKGHTLIHVVCDDSPPLPPPPRLSNTV</sequence>
<name>A0AAN7Y074_ELEMC</name>
<dbReference type="EMBL" id="JAUZQC010000006">
    <property type="protein sequence ID" value="KAK5870204.1"/>
    <property type="molecule type" value="Genomic_DNA"/>
</dbReference>
<organism evidence="1 2">
    <name type="scientific">Eleginops maclovinus</name>
    <name type="common">Patagonian blennie</name>
    <name type="synonym">Eleginus maclovinus</name>
    <dbReference type="NCBI Taxonomy" id="56733"/>
    <lineage>
        <taxon>Eukaryota</taxon>
        <taxon>Metazoa</taxon>
        <taxon>Chordata</taxon>
        <taxon>Craniata</taxon>
        <taxon>Vertebrata</taxon>
        <taxon>Euteleostomi</taxon>
        <taxon>Actinopterygii</taxon>
        <taxon>Neopterygii</taxon>
        <taxon>Teleostei</taxon>
        <taxon>Neoteleostei</taxon>
        <taxon>Acanthomorphata</taxon>
        <taxon>Eupercaria</taxon>
        <taxon>Perciformes</taxon>
        <taxon>Notothenioidei</taxon>
        <taxon>Eleginopidae</taxon>
        <taxon>Eleginops</taxon>
    </lineage>
</organism>
<keyword evidence="2" id="KW-1185">Reference proteome</keyword>
<protein>
    <submittedName>
        <fullName evidence="1">Uncharacterized protein</fullName>
    </submittedName>
</protein>
<reference evidence="1 2" key="2">
    <citation type="journal article" date="2023" name="Mol. Biol. Evol.">
        <title>Genomics of Secondarily Temperate Adaptation in the Only Non-Antarctic Icefish.</title>
        <authorList>
            <person name="Rivera-Colon A.G."/>
            <person name="Rayamajhi N."/>
            <person name="Minhas B.F."/>
            <person name="Madrigal G."/>
            <person name="Bilyk K.T."/>
            <person name="Yoon V."/>
            <person name="Hune M."/>
            <person name="Gregory S."/>
            <person name="Cheng C.H.C."/>
            <person name="Catchen J.M."/>
        </authorList>
    </citation>
    <scope>NUCLEOTIDE SEQUENCE [LARGE SCALE GENOMIC DNA]</scope>
    <source>
        <strain evidence="1">JMC-PN-2008</strain>
    </source>
</reference>
<proteinExistence type="predicted"/>
<gene>
    <name evidence="1" type="ORF">PBY51_024858</name>
</gene>
<evidence type="ECO:0000313" key="1">
    <source>
        <dbReference type="EMBL" id="KAK5870204.1"/>
    </source>
</evidence>
<evidence type="ECO:0000313" key="2">
    <source>
        <dbReference type="Proteomes" id="UP001346869"/>
    </source>
</evidence>
<dbReference type="AlphaFoldDB" id="A0AAN7Y074"/>
<comment type="caution">
    <text evidence="1">The sequence shown here is derived from an EMBL/GenBank/DDBJ whole genome shotgun (WGS) entry which is preliminary data.</text>
</comment>